<feature type="compositionally biased region" description="Acidic residues" evidence="1">
    <location>
        <begin position="1"/>
        <end position="24"/>
    </location>
</feature>
<dbReference type="Proteomes" id="UP001054811">
    <property type="component" value="Chromosome"/>
</dbReference>
<dbReference type="RefSeq" id="WP_259611631.1">
    <property type="nucleotide sequence ID" value="NZ_CP091139.2"/>
</dbReference>
<dbReference type="EMBL" id="CP091139">
    <property type="protein sequence ID" value="UUT35084.1"/>
    <property type="molecule type" value="Genomic_DNA"/>
</dbReference>
<feature type="region of interest" description="Disordered" evidence="1">
    <location>
        <begin position="1"/>
        <end position="36"/>
    </location>
</feature>
<sequence length="52" mass="5896">MDDDDIPVTSDDEREVPLEDEAEFDPPPATLDPDERIEVEDELDEFEAGFEG</sequence>
<name>A0ABY5NIY9_9MICO</name>
<proteinExistence type="predicted"/>
<gene>
    <name evidence="2" type="ORF">L2X98_32920</name>
</gene>
<keyword evidence="3" id="KW-1185">Reference proteome</keyword>
<accession>A0ABY5NIY9</accession>
<evidence type="ECO:0000313" key="2">
    <source>
        <dbReference type="EMBL" id="UUT35084.1"/>
    </source>
</evidence>
<organism evidence="2 3">
    <name type="scientific">Microbacterium elymi</name>
    <dbReference type="NCBI Taxonomy" id="2909587"/>
    <lineage>
        <taxon>Bacteria</taxon>
        <taxon>Bacillati</taxon>
        <taxon>Actinomycetota</taxon>
        <taxon>Actinomycetes</taxon>
        <taxon>Micrococcales</taxon>
        <taxon>Microbacteriaceae</taxon>
        <taxon>Microbacterium</taxon>
    </lineage>
</organism>
<evidence type="ECO:0000256" key="1">
    <source>
        <dbReference type="SAM" id="MobiDB-lite"/>
    </source>
</evidence>
<reference evidence="2" key="1">
    <citation type="submission" date="2022-01" db="EMBL/GenBank/DDBJ databases">
        <title>Microbacterium eymi and Microbacterium rhizovicinus sp. nov., isolated from the rhizospheric soil of Elymus tsukushiensis, a plant native to the Dokdo Islands, Republic of Korea.</title>
        <authorList>
            <person name="Hwang Y.J."/>
        </authorList>
    </citation>
    <scope>NUCLEOTIDE SEQUENCE</scope>
    <source>
        <strain evidence="2">KUDC0405</strain>
    </source>
</reference>
<evidence type="ECO:0000313" key="3">
    <source>
        <dbReference type="Proteomes" id="UP001054811"/>
    </source>
</evidence>
<protein>
    <submittedName>
        <fullName evidence="2">Uncharacterized protein</fullName>
    </submittedName>
</protein>